<dbReference type="RefSeq" id="XP_008045838.1">
    <property type="nucleotide sequence ID" value="XM_008047647.1"/>
</dbReference>
<evidence type="ECO:0000313" key="3">
    <source>
        <dbReference type="Proteomes" id="UP000054317"/>
    </source>
</evidence>
<proteinExistence type="predicted"/>
<organism evidence="2 3">
    <name type="scientific">Trametes versicolor (strain FP-101664)</name>
    <name type="common">White-rot fungus</name>
    <name type="synonym">Coriolus versicolor</name>
    <dbReference type="NCBI Taxonomy" id="717944"/>
    <lineage>
        <taxon>Eukaryota</taxon>
        <taxon>Fungi</taxon>
        <taxon>Dikarya</taxon>
        <taxon>Basidiomycota</taxon>
        <taxon>Agaricomycotina</taxon>
        <taxon>Agaricomycetes</taxon>
        <taxon>Polyporales</taxon>
        <taxon>Polyporaceae</taxon>
        <taxon>Trametes</taxon>
    </lineage>
</organism>
<evidence type="ECO:0000256" key="1">
    <source>
        <dbReference type="SAM" id="MobiDB-lite"/>
    </source>
</evidence>
<dbReference type="GeneID" id="19413710"/>
<dbReference type="Proteomes" id="UP000054317">
    <property type="component" value="Unassembled WGS sequence"/>
</dbReference>
<sequence>MRLGVVRSPCGHTLARRRVQPRLESAARGLWRIPRAPAAPPRRLPATSQNDFHGPPRPSSRPEMAAGQCTRIFAARPLLRSPQTEFVPDPGWETRRRTCATPTPPFLAVIRLPSPPWNTRPAATFPTAPAPCSCHRRLPRHPPCVLHDANVAIAVARRYHVRRSSPSLVPYTANCKSLTSIGTPQSPVSSAHAHGPVRRRACAPLGECVHREYPTVSAV</sequence>
<reference evidence="3" key="1">
    <citation type="journal article" date="2012" name="Science">
        <title>The Paleozoic origin of enzymatic lignin decomposition reconstructed from 31 fungal genomes.</title>
        <authorList>
            <person name="Floudas D."/>
            <person name="Binder M."/>
            <person name="Riley R."/>
            <person name="Barry K."/>
            <person name="Blanchette R.A."/>
            <person name="Henrissat B."/>
            <person name="Martinez A.T."/>
            <person name="Otillar R."/>
            <person name="Spatafora J.W."/>
            <person name="Yadav J.S."/>
            <person name="Aerts A."/>
            <person name="Benoit I."/>
            <person name="Boyd A."/>
            <person name="Carlson A."/>
            <person name="Copeland A."/>
            <person name="Coutinho P.M."/>
            <person name="de Vries R.P."/>
            <person name="Ferreira P."/>
            <person name="Findley K."/>
            <person name="Foster B."/>
            <person name="Gaskell J."/>
            <person name="Glotzer D."/>
            <person name="Gorecki P."/>
            <person name="Heitman J."/>
            <person name="Hesse C."/>
            <person name="Hori C."/>
            <person name="Igarashi K."/>
            <person name="Jurgens J.A."/>
            <person name="Kallen N."/>
            <person name="Kersten P."/>
            <person name="Kohler A."/>
            <person name="Kuees U."/>
            <person name="Kumar T.K.A."/>
            <person name="Kuo A."/>
            <person name="LaButti K."/>
            <person name="Larrondo L.F."/>
            <person name="Lindquist E."/>
            <person name="Ling A."/>
            <person name="Lombard V."/>
            <person name="Lucas S."/>
            <person name="Lundell T."/>
            <person name="Martin R."/>
            <person name="McLaughlin D.J."/>
            <person name="Morgenstern I."/>
            <person name="Morin E."/>
            <person name="Murat C."/>
            <person name="Nagy L.G."/>
            <person name="Nolan M."/>
            <person name="Ohm R.A."/>
            <person name="Patyshakuliyeva A."/>
            <person name="Rokas A."/>
            <person name="Ruiz-Duenas F.J."/>
            <person name="Sabat G."/>
            <person name="Salamov A."/>
            <person name="Samejima M."/>
            <person name="Schmutz J."/>
            <person name="Slot J.C."/>
            <person name="St John F."/>
            <person name="Stenlid J."/>
            <person name="Sun H."/>
            <person name="Sun S."/>
            <person name="Syed K."/>
            <person name="Tsang A."/>
            <person name="Wiebenga A."/>
            <person name="Young D."/>
            <person name="Pisabarro A."/>
            <person name="Eastwood D.C."/>
            <person name="Martin F."/>
            <person name="Cullen D."/>
            <person name="Grigoriev I.V."/>
            <person name="Hibbett D.S."/>
        </authorList>
    </citation>
    <scope>NUCLEOTIDE SEQUENCE [LARGE SCALE GENOMIC DNA]</scope>
    <source>
        <strain evidence="3">FP-101664</strain>
    </source>
</reference>
<accession>R7S6T4</accession>
<feature type="region of interest" description="Disordered" evidence="1">
    <location>
        <begin position="32"/>
        <end position="63"/>
    </location>
</feature>
<keyword evidence="3" id="KW-1185">Reference proteome</keyword>
<name>R7S6T4_TRAVS</name>
<evidence type="ECO:0000313" key="2">
    <source>
        <dbReference type="EMBL" id="EIW51277.1"/>
    </source>
</evidence>
<protein>
    <submittedName>
        <fullName evidence="2">Uncharacterized protein</fullName>
    </submittedName>
</protein>
<dbReference type="KEGG" id="tvs:TRAVEDRAFT_32535"/>
<gene>
    <name evidence="2" type="ORF">TRAVEDRAFT_32535</name>
</gene>
<dbReference type="AlphaFoldDB" id="R7S6T4"/>
<dbReference type="EMBL" id="JH711882">
    <property type="protein sequence ID" value="EIW51277.1"/>
    <property type="molecule type" value="Genomic_DNA"/>
</dbReference>